<proteinExistence type="predicted"/>
<feature type="compositionally biased region" description="Low complexity" evidence="2">
    <location>
        <begin position="523"/>
        <end position="534"/>
    </location>
</feature>
<sequence length="985" mass="112821">MTASLSEGWALLIHLLHRKQEVLLTAAEFHRRALEFSVSISRLEELQLSPADSLTEVQLRFDAMRRDVLGKSLQVLTCISILQQKLQQLQRTEALQRTGGVLQDEEDEEVKKLCSRMNVSLVEVTESSHSSQYSSGAALRLDQLVETLQDRRRSAEQAVRLQLQLAANQGESRRTGSEPGSRPETRDKESAFELQLRSRSEETKDQQRESRSDLKLDFQSGSSSDLKPSSDVQPGGGSDLEPESISVETRKLKPGSGSEDTRDLKPESRSEETKDFQIASTSVLKSRSSSDVHPESRCDLKPGLKWEDRYLQLGSEDEEFSEETDQNRPAAAANTTSGQMAELQRMLGKDNISGEDSAHHILLTNRRLLSLFKHLVEKVRGLLSNGCEGGRRLSEAEHTLDTHLYTQAQVHTLDTHLYTQAQVEQEMEVYRKQLEEEVRLSSRSPEKKEVASCWDETLTRLIAVQELGNSCIHAIATESDLTFNQSLVLVMKQTMKRLDDTKRDVKQLKNQKLKQNQDHNHNQDQNQNQKQNQKQLEDEKICRKYEDRLRKTLQDLLCVSDLLDSCSRVDLGSDLQTSKLLRSFMEAKPHFSQLDADVQQLVSSWEVLRVQNQLEVTEEDVKELLKLQQIVKDKIQQSESILELSRSFQLTAAQLEALMNSEGCSLAEQNPRIQNLMETSWLLKNHICSAVAHTGAPGFHLQQLQLRLVDLDSRFVSWKNEAAQRDERRQLIGLLHDDIIQLRDSFKELKKRFSNVKFNYLKRNDRTRNMKAVRNQLQQVELFDDKLQALRKRLHGSAARLGSEVKDGGVAREVEDAANELQRQMGEFDRSVSEHKKTLDMTCRLQEAMEEYQFWCEEASATIARVGKFSSECRSTEAVSVLYRQFEKFIWPTVPQQEERISQISELAVRLHGVEEGRRYIEKTVSKHSEMVESIRELSDGLMELEVKLKTGHLLIPDRHILTHSTHQDQSQNQGQNLFYCSVDW</sequence>
<dbReference type="RefSeq" id="XP_008291059.1">
    <property type="nucleotide sequence ID" value="XM_008292837.1"/>
</dbReference>
<keyword evidence="1" id="KW-0175">Coiled coil</keyword>
<accession>A0A9Y4N9V5</accession>
<protein>
    <submittedName>
        <fullName evidence="4">Coiled-coil domain-containing protein 141</fullName>
    </submittedName>
</protein>
<feature type="compositionally biased region" description="Polar residues" evidence="2">
    <location>
        <begin position="278"/>
        <end position="287"/>
    </location>
</feature>
<dbReference type="Proteomes" id="UP000694891">
    <property type="component" value="Unplaced"/>
</dbReference>
<reference evidence="4" key="1">
    <citation type="submission" date="2025-08" db="UniProtKB">
        <authorList>
            <consortium name="RefSeq"/>
        </authorList>
    </citation>
    <scope>IDENTIFICATION</scope>
</reference>
<evidence type="ECO:0000256" key="2">
    <source>
        <dbReference type="SAM" id="MobiDB-lite"/>
    </source>
</evidence>
<gene>
    <name evidence="4" type="primary">ccdc141</name>
</gene>
<dbReference type="GeneID" id="103365410"/>
<keyword evidence="3" id="KW-1185">Reference proteome</keyword>
<organism evidence="3 4">
    <name type="scientific">Stegastes partitus</name>
    <name type="common">bicolor damselfish</name>
    <dbReference type="NCBI Taxonomy" id="144197"/>
    <lineage>
        <taxon>Eukaryota</taxon>
        <taxon>Metazoa</taxon>
        <taxon>Chordata</taxon>
        <taxon>Craniata</taxon>
        <taxon>Vertebrata</taxon>
        <taxon>Euteleostomi</taxon>
        <taxon>Actinopterygii</taxon>
        <taxon>Neopterygii</taxon>
        <taxon>Teleostei</taxon>
        <taxon>Neoteleostei</taxon>
        <taxon>Acanthomorphata</taxon>
        <taxon>Ovalentaria</taxon>
        <taxon>Pomacentridae</taxon>
        <taxon>Stegastes</taxon>
    </lineage>
</organism>
<name>A0A9Y4N9V5_9TELE</name>
<feature type="region of interest" description="Disordered" evidence="2">
    <location>
        <begin position="316"/>
        <end position="338"/>
    </location>
</feature>
<evidence type="ECO:0000313" key="4">
    <source>
        <dbReference type="RefSeq" id="XP_008291059.1"/>
    </source>
</evidence>
<dbReference type="CTD" id="285025"/>
<evidence type="ECO:0000313" key="3">
    <source>
        <dbReference type="Proteomes" id="UP000694891"/>
    </source>
</evidence>
<dbReference type="AlphaFoldDB" id="A0A9Y4N9V5"/>
<feature type="compositionally biased region" description="Basic and acidic residues" evidence="2">
    <location>
        <begin position="259"/>
        <end position="275"/>
    </location>
</feature>
<evidence type="ECO:0000256" key="1">
    <source>
        <dbReference type="SAM" id="Coils"/>
    </source>
</evidence>
<feature type="region of interest" description="Disordered" evidence="2">
    <location>
        <begin position="164"/>
        <end position="299"/>
    </location>
</feature>
<feature type="region of interest" description="Disordered" evidence="2">
    <location>
        <begin position="511"/>
        <end position="536"/>
    </location>
</feature>
<feature type="compositionally biased region" description="Basic and acidic residues" evidence="2">
    <location>
        <begin position="288"/>
        <end position="299"/>
    </location>
</feature>
<feature type="coiled-coil region" evidence="1">
    <location>
        <begin position="773"/>
        <end position="831"/>
    </location>
</feature>
<feature type="compositionally biased region" description="Basic and acidic residues" evidence="2">
    <location>
        <begin position="171"/>
        <end position="216"/>
    </location>
</feature>
<feature type="compositionally biased region" description="Low complexity" evidence="2">
    <location>
        <begin position="220"/>
        <end position="230"/>
    </location>
</feature>